<feature type="non-terminal residue" evidence="3">
    <location>
        <position position="1"/>
    </location>
</feature>
<reference evidence="3" key="2">
    <citation type="journal article" date="2021" name="PeerJ">
        <title>Extensive microbial diversity within the chicken gut microbiome revealed by metagenomics and culture.</title>
        <authorList>
            <person name="Gilroy R."/>
            <person name="Ravi A."/>
            <person name="Getino M."/>
            <person name="Pursley I."/>
            <person name="Horton D.L."/>
            <person name="Alikhan N.F."/>
            <person name="Baker D."/>
            <person name="Gharbi K."/>
            <person name="Hall N."/>
            <person name="Watson M."/>
            <person name="Adriaenssens E.M."/>
            <person name="Foster-Nyarko E."/>
            <person name="Jarju S."/>
            <person name="Secka A."/>
            <person name="Antonio M."/>
            <person name="Oren A."/>
            <person name="Chaudhuri R.R."/>
            <person name="La Ragione R."/>
            <person name="Hildebrand F."/>
            <person name="Pallen M.J."/>
        </authorList>
    </citation>
    <scope>NUCLEOTIDE SEQUENCE</scope>
    <source>
        <strain evidence="3">ChiBcec7-5410</strain>
    </source>
</reference>
<dbReference type="Pfam" id="PF26299">
    <property type="entry name" value="MurL_N"/>
    <property type="match status" value="1"/>
</dbReference>
<evidence type="ECO:0000259" key="1">
    <source>
        <dbReference type="Pfam" id="PF26298"/>
    </source>
</evidence>
<feature type="domain" description="MurL N-terminal" evidence="2">
    <location>
        <begin position="1"/>
        <end position="142"/>
    </location>
</feature>
<dbReference type="EMBL" id="DVLW01000043">
    <property type="protein sequence ID" value="HIT93869.1"/>
    <property type="molecule type" value="Genomic_DNA"/>
</dbReference>
<dbReference type="InterPro" id="IPR058741">
    <property type="entry name" value="MurL_C"/>
</dbReference>
<gene>
    <name evidence="3" type="ORF">IAC43_01665</name>
</gene>
<name>A0A9D1H6S3_9FIRM</name>
<evidence type="ECO:0000259" key="2">
    <source>
        <dbReference type="Pfam" id="PF26299"/>
    </source>
</evidence>
<feature type="domain" description="MurL C-terminal" evidence="1">
    <location>
        <begin position="165"/>
        <end position="261"/>
    </location>
</feature>
<comment type="caution">
    <text evidence="3">The sequence shown here is derived from an EMBL/GenBank/DDBJ whole genome shotgun (WGS) entry which is preliminary data.</text>
</comment>
<reference evidence="3" key="1">
    <citation type="submission" date="2020-10" db="EMBL/GenBank/DDBJ databases">
        <authorList>
            <person name="Gilroy R."/>
        </authorList>
    </citation>
    <scope>NUCLEOTIDE SEQUENCE</scope>
    <source>
        <strain evidence="3">ChiBcec7-5410</strain>
    </source>
</reference>
<dbReference type="Pfam" id="PF26298">
    <property type="entry name" value="MurL_epimerase_C"/>
    <property type="match status" value="1"/>
</dbReference>
<protein>
    <recommendedName>
        <fullName evidence="5">UDP-N-acetyl-alpha-D-muramoyl-L-alanyl-L-glutamate epimerase</fullName>
    </recommendedName>
</protein>
<evidence type="ECO:0000313" key="4">
    <source>
        <dbReference type="Proteomes" id="UP000824160"/>
    </source>
</evidence>
<dbReference type="InterPro" id="IPR058740">
    <property type="entry name" value="MurL_N"/>
</dbReference>
<dbReference type="Proteomes" id="UP000824160">
    <property type="component" value="Unassembled WGS sequence"/>
</dbReference>
<evidence type="ECO:0008006" key="5">
    <source>
        <dbReference type="Google" id="ProtNLM"/>
    </source>
</evidence>
<proteinExistence type="predicted"/>
<evidence type="ECO:0000313" key="3">
    <source>
        <dbReference type="EMBL" id="HIT93869.1"/>
    </source>
</evidence>
<accession>A0A9D1H6S3</accession>
<sequence>PVGGGKDSIVTLTLLSDMRQDSYCYVMNSRGATDDSALTAGYRPDQILGIRRTLDQNMLDLNRQGYLNGHTPFSALVAFSGVLMAVLYGKEYVVLSNESSANESTVQGSSVNHQYSKSFQFEEDFDRYVKAYIGCPVRYFSLLRPWSEFQIAAYFSGLKQFHPIFRSCNAGSKTNSWCGKCAKCLFVALILTPFLDDSAITEIFGREILEDESLVPILRELCGETPEKPFECVGSREEISATMVLGIARRKQNGQPLPALLRYFMTTQAFEAAQQSPARYFDYYQQENLLPEAFAQRMQAETKALKERFARDF</sequence>
<organism evidence="3 4">
    <name type="scientific">Candidatus Faecivivens stercoripullorum</name>
    <dbReference type="NCBI Taxonomy" id="2840805"/>
    <lineage>
        <taxon>Bacteria</taxon>
        <taxon>Bacillati</taxon>
        <taxon>Bacillota</taxon>
        <taxon>Clostridia</taxon>
        <taxon>Eubacteriales</taxon>
        <taxon>Oscillospiraceae</taxon>
        <taxon>Oscillospiraceae incertae sedis</taxon>
        <taxon>Candidatus Faecivivens</taxon>
    </lineage>
</organism>
<dbReference type="AlphaFoldDB" id="A0A9D1H6S3"/>